<organism evidence="2 3">
    <name type="scientific">Tsukamurella strandjordii</name>
    <dbReference type="NCBI Taxonomy" id="147577"/>
    <lineage>
        <taxon>Bacteria</taxon>
        <taxon>Bacillati</taxon>
        <taxon>Actinomycetota</taxon>
        <taxon>Actinomycetes</taxon>
        <taxon>Mycobacteriales</taxon>
        <taxon>Tsukamurellaceae</taxon>
        <taxon>Tsukamurella</taxon>
    </lineage>
</organism>
<proteinExistence type="predicted"/>
<sequence>MAKRPVSRRRASGPVRPLSAGGFGSRVEAGDEAFQVRTVTGSAAIKDYRCPGCAQTIPAGTAHVVAWPAAESGGVSERRHWHTGCWRREVSRRSR</sequence>
<evidence type="ECO:0008006" key="4">
    <source>
        <dbReference type="Google" id="ProtNLM"/>
    </source>
</evidence>
<feature type="region of interest" description="Disordered" evidence="1">
    <location>
        <begin position="1"/>
        <end position="24"/>
    </location>
</feature>
<accession>A0AA90NHQ4</accession>
<dbReference type="EMBL" id="JAUTIX010000004">
    <property type="protein sequence ID" value="MDP0398561.1"/>
    <property type="molecule type" value="Genomic_DNA"/>
</dbReference>
<feature type="compositionally biased region" description="Basic residues" evidence="1">
    <location>
        <begin position="1"/>
        <end position="11"/>
    </location>
</feature>
<dbReference type="Proteomes" id="UP001178281">
    <property type="component" value="Unassembled WGS sequence"/>
</dbReference>
<evidence type="ECO:0000313" key="2">
    <source>
        <dbReference type="EMBL" id="MDP0398561.1"/>
    </source>
</evidence>
<keyword evidence="3" id="KW-1185">Reference proteome</keyword>
<reference evidence="2" key="1">
    <citation type="submission" date="2023-08" db="EMBL/GenBank/DDBJ databases">
        <title>The draft genome of Tsukamurella strandjordii strain 050030.</title>
        <authorList>
            <person name="Zhao F."/>
            <person name="Feng Y."/>
            <person name="Zong Z."/>
        </authorList>
    </citation>
    <scope>NUCLEOTIDE SEQUENCE</scope>
    <source>
        <strain evidence="2">050030</strain>
    </source>
</reference>
<evidence type="ECO:0000256" key="1">
    <source>
        <dbReference type="SAM" id="MobiDB-lite"/>
    </source>
</evidence>
<evidence type="ECO:0000313" key="3">
    <source>
        <dbReference type="Proteomes" id="UP001178281"/>
    </source>
</evidence>
<gene>
    <name evidence="2" type="ORF">Q7X28_11535</name>
</gene>
<comment type="caution">
    <text evidence="2">The sequence shown here is derived from an EMBL/GenBank/DDBJ whole genome shotgun (WGS) entry which is preliminary data.</text>
</comment>
<protein>
    <recommendedName>
        <fullName evidence="4">ATP/GTP-binding protein</fullName>
    </recommendedName>
</protein>
<name>A0AA90NHQ4_9ACTN</name>
<dbReference type="AlphaFoldDB" id="A0AA90NHQ4"/>
<dbReference type="RefSeq" id="WP_305111405.1">
    <property type="nucleotide sequence ID" value="NZ_JAUTIX010000004.1"/>
</dbReference>